<dbReference type="STRING" id="227084.SAMN05421855_101255"/>
<dbReference type="AlphaFoldDB" id="A0A1G7C989"/>
<evidence type="ECO:0000313" key="1">
    <source>
        <dbReference type="EMBL" id="SDE35877.1"/>
    </source>
</evidence>
<dbReference type="Proteomes" id="UP000199321">
    <property type="component" value="Unassembled WGS sequence"/>
</dbReference>
<dbReference type="EMBL" id="FNBA01000001">
    <property type="protein sequence ID" value="SDE35877.1"/>
    <property type="molecule type" value="Genomic_DNA"/>
</dbReference>
<evidence type="ECO:0000313" key="2">
    <source>
        <dbReference type="Proteomes" id="UP000199321"/>
    </source>
</evidence>
<dbReference type="RefSeq" id="WP_093139571.1">
    <property type="nucleotide sequence ID" value="NZ_BMWO01000001.1"/>
</dbReference>
<evidence type="ECO:0008006" key="3">
    <source>
        <dbReference type="Google" id="ProtNLM"/>
    </source>
</evidence>
<dbReference type="OrthoDB" id="1405967at2"/>
<gene>
    <name evidence="1" type="ORF">SAMN05421855_101255</name>
</gene>
<keyword evidence="2" id="KW-1185">Reference proteome</keyword>
<sequence>MNFYKMNDFQNINIKPFAIATLLCFISFGSAYATIIKPKDSISSQRFQYMSINTLEDDCDLCGCTTSGGSSAFGDLSMSNFVGVRYIYQNFESKDGIFSNSPISKEQFNTYQLWGRVPINESFFLSAIIPYQDLNRNFEDREEHLSGLGDINVIGWYQFKFYKKEQKTDGTMDFVVERERSNHTLNVGLGVKLPTGEFEEQLTDKVNPGFQVGTGSLDAFTTAIYGYKKTNLGFATTLAYYFKTKNKNEYRFGNQFSYATTVFYDIASEESIIKPFIGFSGDVYNSIEQYDEKLPDTDGSIFNGSVGSEFVYGKFLLGAKYTLPISQNLFGGNVEAKNNLAVYFNYAL</sequence>
<name>A0A1G7C989_9FLAO</name>
<proteinExistence type="predicted"/>
<accession>A0A1G7C989</accession>
<protein>
    <recommendedName>
        <fullName evidence="3">MetA-pathway of phenol degradation</fullName>
    </recommendedName>
</protein>
<reference evidence="1 2" key="1">
    <citation type="submission" date="2016-10" db="EMBL/GenBank/DDBJ databases">
        <authorList>
            <person name="de Groot N.N."/>
        </authorList>
    </citation>
    <scope>NUCLEOTIDE SEQUENCE [LARGE SCALE GENOMIC DNA]</scope>
    <source>
        <strain evidence="1 2">DSM 16195</strain>
    </source>
</reference>
<organism evidence="1 2">
    <name type="scientific">Ulvibacter litoralis</name>
    <dbReference type="NCBI Taxonomy" id="227084"/>
    <lineage>
        <taxon>Bacteria</taxon>
        <taxon>Pseudomonadati</taxon>
        <taxon>Bacteroidota</taxon>
        <taxon>Flavobacteriia</taxon>
        <taxon>Flavobacteriales</taxon>
        <taxon>Flavobacteriaceae</taxon>
        <taxon>Ulvibacter</taxon>
    </lineage>
</organism>